<comment type="catalytic activity">
    <reaction evidence="8">
        <text>O-phospho-L-threonyl-[protein] + H2O = L-threonyl-[protein] + phosphate</text>
        <dbReference type="Rhea" id="RHEA:47004"/>
        <dbReference type="Rhea" id="RHEA-COMP:11060"/>
        <dbReference type="Rhea" id="RHEA-COMP:11605"/>
        <dbReference type="ChEBI" id="CHEBI:15377"/>
        <dbReference type="ChEBI" id="CHEBI:30013"/>
        <dbReference type="ChEBI" id="CHEBI:43474"/>
        <dbReference type="ChEBI" id="CHEBI:61977"/>
        <dbReference type="EC" id="3.1.3.16"/>
    </reaction>
</comment>
<evidence type="ECO:0000256" key="1">
    <source>
        <dbReference type="ARBA" id="ARBA00001946"/>
    </source>
</evidence>
<keyword evidence="6" id="KW-0904">Protein phosphatase</keyword>
<comment type="cofactor">
    <cofactor evidence="1">
        <name>Mg(2+)</name>
        <dbReference type="ChEBI" id="CHEBI:18420"/>
    </cofactor>
</comment>
<dbReference type="GeneID" id="14868450"/>
<keyword evidence="3" id="KW-0479">Metal-binding</keyword>
<name>F4Q6P2_CACFS</name>
<feature type="domain" description="FCP1 homology" evidence="10">
    <location>
        <begin position="123"/>
        <end position="281"/>
    </location>
</feature>
<dbReference type="GO" id="GO:0046872">
    <property type="term" value="F:metal ion binding"/>
    <property type="evidence" value="ECO:0007669"/>
    <property type="project" value="UniProtKB-KW"/>
</dbReference>
<dbReference type="GO" id="GO:0006972">
    <property type="term" value="P:hyperosmotic response"/>
    <property type="evidence" value="ECO:0007669"/>
    <property type="project" value="EnsemblProtists"/>
</dbReference>
<evidence type="ECO:0000256" key="7">
    <source>
        <dbReference type="ARBA" id="ARBA00047761"/>
    </source>
</evidence>
<dbReference type="EMBL" id="GL883023">
    <property type="protein sequence ID" value="EGG16552.1"/>
    <property type="molecule type" value="Genomic_DNA"/>
</dbReference>
<evidence type="ECO:0000256" key="6">
    <source>
        <dbReference type="ARBA" id="ARBA00022912"/>
    </source>
</evidence>
<evidence type="ECO:0000256" key="4">
    <source>
        <dbReference type="ARBA" id="ARBA00022801"/>
    </source>
</evidence>
<dbReference type="NCBIfam" id="TIGR02251">
    <property type="entry name" value="HIF-SF_euk"/>
    <property type="match status" value="1"/>
</dbReference>
<evidence type="ECO:0000313" key="11">
    <source>
        <dbReference type="EMBL" id="EGG16552.1"/>
    </source>
</evidence>
<gene>
    <name evidence="11" type="ORF">DFA_09096</name>
</gene>
<dbReference type="STRING" id="1054147.F4Q6P2"/>
<dbReference type="GO" id="GO:0004722">
    <property type="term" value="F:protein serine/threonine phosphatase activity"/>
    <property type="evidence" value="ECO:0007669"/>
    <property type="project" value="UniProtKB-EC"/>
</dbReference>
<comment type="catalytic activity">
    <reaction evidence="7">
        <text>O-phospho-L-seryl-[protein] + H2O = L-seryl-[protein] + phosphate</text>
        <dbReference type="Rhea" id="RHEA:20629"/>
        <dbReference type="Rhea" id="RHEA-COMP:9863"/>
        <dbReference type="Rhea" id="RHEA-COMP:11604"/>
        <dbReference type="ChEBI" id="CHEBI:15377"/>
        <dbReference type="ChEBI" id="CHEBI:29999"/>
        <dbReference type="ChEBI" id="CHEBI:43474"/>
        <dbReference type="ChEBI" id="CHEBI:83421"/>
        <dbReference type="EC" id="3.1.3.16"/>
    </reaction>
</comment>
<evidence type="ECO:0000256" key="2">
    <source>
        <dbReference type="ARBA" id="ARBA00013081"/>
    </source>
</evidence>
<proteinExistence type="predicted"/>
<organism evidence="11 12">
    <name type="scientific">Cavenderia fasciculata</name>
    <name type="common">Slime mold</name>
    <name type="synonym">Dictyostelium fasciculatum</name>
    <dbReference type="NCBI Taxonomy" id="261658"/>
    <lineage>
        <taxon>Eukaryota</taxon>
        <taxon>Amoebozoa</taxon>
        <taxon>Evosea</taxon>
        <taxon>Eumycetozoa</taxon>
        <taxon>Dictyostelia</taxon>
        <taxon>Acytosteliales</taxon>
        <taxon>Cavenderiaceae</taxon>
        <taxon>Cavenderia</taxon>
    </lineage>
</organism>
<dbReference type="InterPro" id="IPR050365">
    <property type="entry name" value="TIM50"/>
</dbReference>
<keyword evidence="5" id="KW-0460">Magnesium</keyword>
<sequence length="297" mass="32660">MDNPIAQVSKNDTLNNNSNSNINGDGRNFSKNNKNSSSSSSATAGTNSNGKKKNSNGLVKAFLCCFIGDNSKKSSSSSSGNHSGSSANGTSSGATRQELLTNVNNNYASGAGMEALLPPPHAKHLNKKTLVLDLDETLVHSSFKPVANPDFVVPVEIEGIIHQVFVVKRPHVDEFLRAVGEHFEIVVFTASLAKYADPVLNLLDKYQVVHWRLFRESCHNHKGNYVKDLSRIGRDLKSTIIIDNSPTSYMFHPENAIPVDSWFDDEKDRELLELIPLLEDITKVDDVRPVLDSTRKT</sequence>
<evidence type="ECO:0000313" key="12">
    <source>
        <dbReference type="Proteomes" id="UP000007797"/>
    </source>
</evidence>
<feature type="region of interest" description="Disordered" evidence="9">
    <location>
        <begin position="1"/>
        <end position="52"/>
    </location>
</feature>
<reference evidence="12" key="1">
    <citation type="journal article" date="2011" name="Genome Res.">
        <title>Phylogeny-wide analysis of social amoeba genomes highlights ancient origins for complex intercellular communication.</title>
        <authorList>
            <person name="Heidel A.J."/>
            <person name="Lawal H.M."/>
            <person name="Felder M."/>
            <person name="Schilde C."/>
            <person name="Helps N.R."/>
            <person name="Tunggal B."/>
            <person name="Rivero F."/>
            <person name="John U."/>
            <person name="Schleicher M."/>
            <person name="Eichinger L."/>
            <person name="Platzer M."/>
            <person name="Noegel A.A."/>
            <person name="Schaap P."/>
            <person name="Gloeckner G."/>
        </authorList>
    </citation>
    <scope>NUCLEOTIDE SEQUENCE [LARGE SCALE GENOMIC DNA]</scope>
    <source>
        <strain evidence="12">SH3</strain>
    </source>
</reference>
<keyword evidence="12" id="KW-1185">Reference proteome</keyword>
<evidence type="ECO:0000256" key="9">
    <source>
        <dbReference type="SAM" id="MobiDB-lite"/>
    </source>
</evidence>
<dbReference type="RefSeq" id="XP_004354952.1">
    <property type="nucleotide sequence ID" value="XM_004354900.1"/>
</dbReference>
<dbReference type="InterPro" id="IPR004274">
    <property type="entry name" value="FCP1_dom"/>
</dbReference>
<dbReference type="SUPFAM" id="SSF56784">
    <property type="entry name" value="HAD-like"/>
    <property type="match status" value="1"/>
</dbReference>
<evidence type="ECO:0000256" key="5">
    <source>
        <dbReference type="ARBA" id="ARBA00022842"/>
    </source>
</evidence>
<dbReference type="CDD" id="cd07521">
    <property type="entry name" value="HAD_FCP1-like"/>
    <property type="match status" value="1"/>
</dbReference>
<dbReference type="AlphaFoldDB" id="F4Q6P2"/>
<evidence type="ECO:0000256" key="8">
    <source>
        <dbReference type="ARBA" id="ARBA00048336"/>
    </source>
</evidence>
<feature type="compositionally biased region" description="Low complexity" evidence="9">
    <location>
        <begin position="11"/>
        <end position="49"/>
    </location>
</feature>
<feature type="compositionally biased region" description="Polar residues" evidence="9">
    <location>
        <begin position="1"/>
        <end position="10"/>
    </location>
</feature>
<evidence type="ECO:0000259" key="10">
    <source>
        <dbReference type="PROSITE" id="PS50969"/>
    </source>
</evidence>
<dbReference type="InterPro" id="IPR023214">
    <property type="entry name" value="HAD_sf"/>
</dbReference>
<dbReference type="OMA" id="AVQYCIY"/>
<feature type="region of interest" description="Disordered" evidence="9">
    <location>
        <begin position="73"/>
        <end position="94"/>
    </location>
</feature>
<dbReference type="EC" id="3.1.3.16" evidence="2"/>
<dbReference type="OrthoDB" id="28569at2759"/>
<dbReference type="FunFam" id="3.40.50.1000:FF:000192">
    <property type="entry name" value="CTD small phosphatase-like protein"/>
    <property type="match status" value="1"/>
</dbReference>
<evidence type="ECO:0000256" key="3">
    <source>
        <dbReference type="ARBA" id="ARBA00022723"/>
    </source>
</evidence>
<dbReference type="SMART" id="SM00577">
    <property type="entry name" value="CPDc"/>
    <property type="match status" value="1"/>
</dbReference>
<dbReference type="PROSITE" id="PS50969">
    <property type="entry name" value="FCP1"/>
    <property type="match status" value="1"/>
</dbReference>
<dbReference type="InterPro" id="IPR011948">
    <property type="entry name" value="Dullard_phosphatase"/>
</dbReference>
<dbReference type="Pfam" id="PF03031">
    <property type="entry name" value="NIF"/>
    <property type="match status" value="1"/>
</dbReference>
<keyword evidence="4" id="KW-0378">Hydrolase</keyword>
<dbReference type="PANTHER" id="PTHR12210">
    <property type="entry name" value="DULLARD PROTEIN PHOSPHATASE"/>
    <property type="match status" value="1"/>
</dbReference>
<accession>F4Q6P2</accession>
<dbReference type="InterPro" id="IPR036412">
    <property type="entry name" value="HAD-like_sf"/>
</dbReference>
<dbReference type="Gene3D" id="3.40.50.1000">
    <property type="entry name" value="HAD superfamily/HAD-like"/>
    <property type="match status" value="1"/>
</dbReference>
<protein>
    <recommendedName>
        <fullName evidence="2">protein-serine/threonine phosphatase</fullName>
        <ecNumber evidence="2">3.1.3.16</ecNumber>
    </recommendedName>
</protein>
<dbReference type="Proteomes" id="UP000007797">
    <property type="component" value="Unassembled WGS sequence"/>
</dbReference>
<dbReference type="KEGG" id="dfa:DFA_09096"/>